<accession>A0A2U7UDW6</accession>
<organism evidence="2">
    <name type="scientific">Pandoravirus neocaledonia</name>
    <dbReference type="NCBI Taxonomy" id="2107708"/>
    <lineage>
        <taxon>Viruses</taxon>
        <taxon>Pandoravirus</taxon>
    </lineage>
</organism>
<name>A0A2U7UDW6_9VIRU</name>
<proteinExistence type="predicted"/>
<protein>
    <submittedName>
        <fullName evidence="2">Uncharacterized protein</fullName>
    </submittedName>
</protein>
<dbReference type="KEGG" id="vg:36843350"/>
<reference evidence="2" key="1">
    <citation type="journal article" date="2018" name="Nat. Commun.">
        <title>Diversity and evolution of the emerging Pandoraviridae family.</title>
        <authorList>
            <person name="Legendre M."/>
            <person name="Fabre E."/>
            <person name="Poirot O."/>
            <person name="Jeudy S."/>
            <person name="Lartigue A."/>
            <person name="Alempic J.M."/>
            <person name="Beucher L."/>
            <person name="Philippe N."/>
            <person name="Bertaux L."/>
            <person name="Christo-Foroux E."/>
            <person name="Labadie K."/>
            <person name="Coute Y."/>
            <person name="Abergel C."/>
            <person name="Claverie J.M."/>
        </authorList>
    </citation>
    <scope>NUCLEOTIDE SEQUENCE [LARGE SCALE GENOMIC DNA]</scope>
    <source>
        <strain evidence="2">Neocaledonia</strain>
    </source>
</reference>
<dbReference type="Proteomes" id="UP000249287">
    <property type="component" value="Segment"/>
</dbReference>
<keyword evidence="1" id="KW-1133">Transmembrane helix</keyword>
<sequence length="317" mass="33800">MTPPHTDDMLALKLRHLRVRVADLDASRDREREYVAVIAALRRRESQLQHEIANLSTILNLCEAAEEQKADEGIQGPSDDAVTASSIKPAVEESGQIVGGSDRADGPTHALARYDPLLCGLIAGDDNTSCAPCDAPPLIPSDTKHGRSDRFRSAATGDRCSFVDGDHGGDDDIYTVYKLTTSTGCRCAMRAPTCACCDTEERRPLPKPTIAQRRGGRTSRNLSCDDRRRLAVVVLALAVAAMMAVILVDVCWPDNPTSTAPVPAVTDGGRPDTAAHAALSPRGPSDVGGDAQLLLPLPAIAWCRLLSGLFHGDHGHC</sequence>
<gene>
    <name evidence="2" type="ORF">pneo_cds_1030</name>
</gene>
<dbReference type="RefSeq" id="YP_009482640.1">
    <property type="nucleotide sequence ID" value="NC_037666.1"/>
</dbReference>
<dbReference type="GeneID" id="36843350"/>
<feature type="transmembrane region" description="Helical" evidence="1">
    <location>
        <begin position="230"/>
        <end position="248"/>
    </location>
</feature>
<dbReference type="EMBL" id="MG011690">
    <property type="protein sequence ID" value="AVK76637.1"/>
    <property type="molecule type" value="Genomic_DNA"/>
</dbReference>
<evidence type="ECO:0000313" key="2">
    <source>
        <dbReference type="EMBL" id="AVK76637.1"/>
    </source>
</evidence>
<evidence type="ECO:0000256" key="1">
    <source>
        <dbReference type="SAM" id="Phobius"/>
    </source>
</evidence>
<keyword evidence="1" id="KW-0472">Membrane</keyword>
<keyword evidence="1" id="KW-0812">Transmembrane</keyword>